<evidence type="ECO:0000313" key="2">
    <source>
        <dbReference type="Proteomes" id="UP001304461"/>
    </source>
</evidence>
<dbReference type="Gene3D" id="3.40.50.450">
    <property type="match status" value="1"/>
</dbReference>
<name>A0ABU5RWU0_9CYAN</name>
<proteinExistence type="predicted"/>
<dbReference type="EMBL" id="JAYGHX010000009">
    <property type="protein sequence ID" value="MEA5392245.1"/>
    <property type="molecule type" value="Genomic_DNA"/>
</dbReference>
<dbReference type="SUPFAM" id="SSF102405">
    <property type="entry name" value="MCP/YpsA-like"/>
    <property type="match status" value="1"/>
</dbReference>
<organism evidence="1 2">
    <name type="scientific">Cyanobium gracile UHCC 0139</name>
    <dbReference type="NCBI Taxonomy" id="3110308"/>
    <lineage>
        <taxon>Bacteria</taxon>
        <taxon>Bacillati</taxon>
        <taxon>Cyanobacteriota</taxon>
        <taxon>Cyanophyceae</taxon>
        <taxon>Synechococcales</taxon>
        <taxon>Prochlorococcaceae</taxon>
        <taxon>Cyanobium</taxon>
    </lineage>
</organism>
<comment type="caution">
    <text evidence="1">The sequence shown here is derived from an EMBL/GenBank/DDBJ whole genome shotgun (WGS) entry which is preliminary data.</text>
</comment>
<sequence length="170" mass="18897">MTRSLDLPALDRIDTLAQELAMLQDRGKRRIAFLGSRHVPVVSIHLVELVARSLAQEGHNLITSGAQGVNAAVIRSVLEVDPARLTVLLPQSLERQPGESRSQLERVLHLVEKPENDELPLPMASSLCNQEIINRCDQLICYAFHDSETLLSSCRTAEDMGKVVSLMFFD</sequence>
<gene>
    <name evidence="1" type="ORF">VB738_13350</name>
</gene>
<protein>
    <submittedName>
        <fullName evidence="1">DNA recombination-mediator protein A</fullName>
    </submittedName>
</protein>
<dbReference type="RefSeq" id="WP_094583973.1">
    <property type="nucleotide sequence ID" value="NZ_JAYGHX010000009.1"/>
</dbReference>
<keyword evidence="2" id="KW-1185">Reference proteome</keyword>
<evidence type="ECO:0000313" key="1">
    <source>
        <dbReference type="EMBL" id="MEA5392245.1"/>
    </source>
</evidence>
<accession>A0ABU5RWU0</accession>
<reference evidence="1 2" key="1">
    <citation type="submission" date="2023-12" db="EMBL/GenBank/DDBJ databases">
        <title>Baltic Sea Cyanobacteria.</title>
        <authorList>
            <person name="Delbaje E."/>
            <person name="Fewer D.P."/>
            <person name="Shishido T.K."/>
        </authorList>
    </citation>
    <scope>NUCLEOTIDE SEQUENCE [LARGE SCALE GENOMIC DNA]</scope>
    <source>
        <strain evidence="1 2">UHCC 0139</strain>
    </source>
</reference>
<dbReference type="Proteomes" id="UP001304461">
    <property type="component" value="Unassembled WGS sequence"/>
</dbReference>